<keyword evidence="2" id="KW-0732">Signal</keyword>
<sequence>MNRGRELKLICAGLSACLASAAFAKDDPPSLSIDPIVARGLLAPIDEATAPSSYRLDPGPDPSAGQRAKLTFDLGKASLFAITGRIKREAAPTGPLDPGHARLLGQKRDSGKIYGAGVSGTLHGIDLSATYQYSKISAEQGDSDSVADGPGRSHSLRATARLHFRR</sequence>
<feature type="signal peptide" evidence="2">
    <location>
        <begin position="1"/>
        <end position="24"/>
    </location>
</feature>
<evidence type="ECO:0008006" key="5">
    <source>
        <dbReference type="Google" id="ProtNLM"/>
    </source>
</evidence>
<dbReference type="RefSeq" id="WP_249847494.1">
    <property type="nucleotide sequence ID" value="NZ_JAMGBD010000001.1"/>
</dbReference>
<feature type="region of interest" description="Disordered" evidence="1">
    <location>
        <begin position="138"/>
        <end position="166"/>
    </location>
</feature>
<feature type="chain" id="PRO_5047096777" description="Outer membrane protein beta-barrel domain-containing protein" evidence="2">
    <location>
        <begin position="25"/>
        <end position="166"/>
    </location>
</feature>
<name>A0ABT0RLK9_9SPHN</name>
<organism evidence="3 4">
    <name type="scientific">Sphingomonas alba</name>
    <dbReference type="NCBI Taxonomy" id="2908208"/>
    <lineage>
        <taxon>Bacteria</taxon>
        <taxon>Pseudomonadati</taxon>
        <taxon>Pseudomonadota</taxon>
        <taxon>Alphaproteobacteria</taxon>
        <taxon>Sphingomonadales</taxon>
        <taxon>Sphingomonadaceae</taxon>
        <taxon>Sphingomonas</taxon>
    </lineage>
</organism>
<gene>
    <name evidence="3" type="ORF">LZ536_06350</name>
</gene>
<comment type="caution">
    <text evidence="3">The sequence shown here is derived from an EMBL/GenBank/DDBJ whole genome shotgun (WGS) entry which is preliminary data.</text>
</comment>
<evidence type="ECO:0000256" key="1">
    <source>
        <dbReference type="SAM" id="MobiDB-lite"/>
    </source>
</evidence>
<keyword evidence="4" id="KW-1185">Reference proteome</keyword>
<accession>A0ABT0RLK9</accession>
<evidence type="ECO:0000256" key="2">
    <source>
        <dbReference type="SAM" id="SignalP"/>
    </source>
</evidence>
<proteinExistence type="predicted"/>
<protein>
    <recommendedName>
        <fullName evidence="5">Outer membrane protein beta-barrel domain-containing protein</fullName>
    </recommendedName>
</protein>
<dbReference type="EMBL" id="JAMGBD010000001">
    <property type="protein sequence ID" value="MCL6683522.1"/>
    <property type="molecule type" value="Genomic_DNA"/>
</dbReference>
<dbReference type="Proteomes" id="UP001165363">
    <property type="component" value="Unassembled WGS sequence"/>
</dbReference>
<reference evidence="3" key="1">
    <citation type="submission" date="2022-05" db="EMBL/GenBank/DDBJ databases">
        <authorList>
            <person name="Jo J.-H."/>
            <person name="Im W.-T."/>
        </authorList>
    </citation>
    <scope>NUCLEOTIDE SEQUENCE</scope>
    <source>
        <strain evidence="3">SE158</strain>
    </source>
</reference>
<evidence type="ECO:0000313" key="4">
    <source>
        <dbReference type="Proteomes" id="UP001165363"/>
    </source>
</evidence>
<evidence type="ECO:0000313" key="3">
    <source>
        <dbReference type="EMBL" id="MCL6683522.1"/>
    </source>
</evidence>